<evidence type="ECO:0000313" key="2">
    <source>
        <dbReference type="Proteomes" id="UP000077202"/>
    </source>
</evidence>
<sequence length="69" mass="7680">MLHPTAAVDASEEGNPIFAMAFNHQKRQYYACSDGVHVKIFQLGSNYTKERILERKQLARLAQSAGGDV</sequence>
<name>A0A176VZZ5_MARPO</name>
<dbReference type="EMBL" id="LVLJ01002295">
    <property type="protein sequence ID" value="OAE25775.1"/>
    <property type="molecule type" value="Genomic_DNA"/>
</dbReference>
<organism evidence="1 2">
    <name type="scientific">Marchantia polymorpha subsp. ruderalis</name>
    <dbReference type="NCBI Taxonomy" id="1480154"/>
    <lineage>
        <taxon>Eukaryota</taxon>
        <taxon>Viridiplantae</taxon>
        <taxon>Streptophyta</taxon>
        <taxon>Embryophyta</taxon>
        <taxon>Marchantiophyta</taxon>
        <taxon>Marchantiopsida</taxon>
        <taxon>Marchantiidae</taxon>
        <taxon>Marchantiales</taxon>
        <taxon>Marchantiaceae</taxon>
        <taxon>Marchantia</taxon>
    </lineage>
</organism>
<keyword evidence="2" id="KW-1185">Reference proteome</keyword>
<gene>
    <name evidence="1" type="ORF">AXG93_4368s2350</name>
</gene>
<accession>A0A176VZZ5</accession>
<comment type="caution">
    <text evidence="1">The sequence shown here is derived from an EMBL/GenBank/DDBJ whole genome shotgun (WGS) entry which is preliminary data.</text>
</comment>
<evidence type="ECO:0000313" key="1">
    <source>
        <dbReference type="EMBL" id="OAE25775.1"/>
    </source>
</evidence>
<dbReference type="Proteomes" id="UP000077202">
    <property type="component" value="Unassembled WGS sequence"/>
</dbReference>
<reference evidence="1" key="1">
    <citation type="submission" date="2016-03" db="EMBL/GenBank/DDBJ databases">
        <title>Mechanisms controlling the formation of the plant cell surface in tip-growing cells are functionally conserved among land plants.</title>
        <authorList>
            <person name="Honkanen S."/>
            <person name="Jones V.A."/>
            <person name="Morieri G."/>
            <person name="Champion C."/>
            <person name="Hetherington A.J."/>
            <person name="Kelly S."/>
            <person name="Saint-Marcoux D."/>
            <person name="Proust H."/>
            <person name="Prescott H."/>
            <person name="Dolan L."/>
        </authorList>
    </citation>
    <scope>NUCLEOTIDE SEQUENCE [LARGE SCALE GENOMIC DNA]</scope>
    <source>
        <tissue evidence="1">Whole gametophyte</tissue>
    </source>
</reference>
<dbReference type="AlphaFoldDB" id="A0A176VZZ5"/>
<protein>
    <submittedName>
        <fullName evidence="1">Uncharacterized protein</fullName>
    </submittedName>
</protein>
<proteinExistence type="predicted"/>